<dbReference type="PANTHER" id="PTHR35192">
    <property type="entry name" value="PROTEIN, PUTATIVE-RELATED"/>
    <property type="match status" value="1"/>
</dbReference>
<keyword evidence="1" id="KW-0732">Signal</keyword>
<dbReference type="STRING" id="1314778.A0A5C3NM62"/>
<gene>
    <name evidence="3" type="ORF">K466DRAFT_668392</name>
</gene>
<reference evidence="3 4" key="1">
    <citation type="journal article" date="2019" name="Nat. Ecol. Evol.">
        <title>Megaphylogeny resolves global patterns of mushroom evolution.</title>
        <authorList>
            <person name="Varga T."/>
            <person name="Krizsan K."/>
            <person name="Foldi C."/>
            <person name="Dima B."/>
            <person name="Sanchez-Garcia M."/>
            <person name="Sanchez-Ramirez S."/>
            <person name="Szollosi G.J."/>
            <person name="Szarkandi J.G."/>
            <person name="Papp V."/>
            <person name="Albert L."/>
            <person name="Andreopoulos W."/>
            <person name="Angelini C."/>
            <person name="Antonin V."/>
            <person name="Barry K.W."/>
            <person name="Bougher N.L."/>
            <person name="Buchanan P."/>
            <person name="Buyck B."/>
            <person name="Bense V."/>
            <person name="Catcheside P."/>
            <person name="Chovatia M."/>
            <person name="Cooper J."/>
            <person name="Damon W."/>
            <person name="Desjardin D."/>
            <person name="Finy P."/>
            <person name="Geml J."/>
            <person name="Haridas S."/>
            <person name="Hughes K."/>
            <person name="Justo A."/>
            <person name="Karasinski D."/>
            <person name="Kautmanova I."/>
            <person name="Kiss B."/>
            <person name="Kocsube S."/>
            <person name="Kotiranta H."/>
            <person name="LaButti K.M."/>
            <person name="Lechner B.E."/>
            <person name="Liimatainen K."/>
            <person name="Lipzen A."/>
            <person name="Lukacs Z."/>
            <person name="Mihaltcheva S."/>
            <person name="Morgado L.N."/>
            <person name="Niskanen T."/>
            <person name="Noordeloos M.E."/>
            <person name="Ohm R.A."/>
            <person name="Ortiz-Santana B."/>
            <person name="Ovrebo C."/>
            <person name="Racz N."/>
            <person name="Riley R."/>
            <person name="Savchenko A."/>
            <person name="Shiryaev A."/>
            <person name="Soop K."/>
            <person name="Spirin V."/>
            <person name="Szebenyi C."/>
            <person name="Tomsovsky M."/>
            <person name="Tulloss R.E."/>
            <person name="Uehling J."/>
            <person name="Grigoriev I.V."/>
            <person name="Vagvolgyi C."/>
            <person name="Papp T."/>
            <person name="Martin F.M."/>
            <person name="Miettinen O."/>
            <person name="Hibbett D.S."/>
            <person name="Nagy L.G."/>
        </authorList>
    </citation>
    <scope>NUCLEOTIDE SEQUENCE [LARGE SCALE GENOMIC DNA]</scope>
    <source>
        <strain evidence="3 4">HHB13444</strain>
    </source>
</reference>
<feature type="signal peptide" evidence="1">
    <location>
        <begin position="1"/>
        <end position="21"/>
    </location>
</feature>
<dbReference type="PANTHER" id="PTHR35192:SF2">
    <property type="entry name" value="APPLE DOMAIN-CONTAINING PROTEIN"/>
    <property type="match status" value="1"/>
</dbReference>
<evidence type="ECO:0000256" key="1">
    <source>
        <dbReference type="SAM" id="SignalP"/>
    </source>
</evidence>
<dbReference type="EMBL" id="ML212443">
    <property type="protein sequence ID" value="TFK78586.1"/>
    <property type="molecule type" value="Genomic_DNA"/>
</dbReference>
<keyword evidence="4" id="KW-1185">Reference proteome</keyword>
<sequence length="280" mass="28368">MRAFGFSTLAILGCAAGSVDARAYTPRSSRALGGLLARQATSDTCANVNGVLKVNLQGSLVSIGQINACLCFSTVPTFLSTNAVAIATVSLVGTAAATSAVVDLITSSPSSQVCTYPEQAIPMCAAGNPCGFSCGNGFSTVPATNPSTCACVAPGAVCNGVCTTSSCPSSVVTATRRRYMNSLRKRAMCPEGTTACGVYERRGALSTPWECIDTMSDLESCGGCINPLDAFSTRGVDCTAIPGVIDVSCVSGACVVNRCGVGYTRTSDGSSCASAMLEQD</sequence>
<accession>A0A5C3NM62</accession>
<protein>
    <recommendedName>
        <fullName evidence="2">Protein CPL1-like domain-containing protein</fullName>
    </recommendedName>
</protein>
<dbReference type="InParanoid" id="A0A5C3NM62"/>
<proteinExistence type="predicted"/>
<evidence type="ECO:0000313" key="4">
    <source>
        <dbReference type="Proteomes" id="UP000308197"/>
    </source>
</evidence>
<dbReference type="Pfam" id="PF21671">
    <property type="entry name" value="CPL1-like"/>
    <property type="match status" value="1"/>
</dbReference>
<dbReference type="Proteomes" id="UP000308197">
    <property type="component" value="Unassembled WGS sequence"/>
</dbReference>
<name>A0A5C3NM62_9APHY</name>
<feature type="domain" description="Protein CPL1-like" evidence="2">
    <location>
        <begin position="209"/>
        <end position="272"/>
    </location>
</feature>
<dbReference type="InterPro" id="IPR038955">
    <property type="entry name" value="PriA/CPL1_fungi"/>
</dbReference>
<feature type="chain" id="PRO_5023007045" description="Protein CPL1-like domain-containing protein" evidence="1">
    <location>
        <begin position="22"/>
        <end position="280"/>
    </location>
</feature>
<organism evidence="3 4">
    <name type="scientific">Polyporus arcularius HHB13444</name>
    <dbReference type="NCBI Taxonomy" id="1314778"/>
    <lineage>
        <taxon>Eukaryota</taxon>
        <taxon>Fungi</taxon>
        <taxon>Dikarya</taxon>
        <taxon>Basidiomycota</taxon>
        <taxon>Agaricomycotina</taxon>
        <taxon>Agaricomycetes</taxon>
        <taxon>Polyporales</taxon>
        <taxon>Polyporaceae</taxon>
        <taxon>Polyporus</taxon>
    </lineage>
</organism>
<evidence type="ECO:0000313" key="3">
    <source>
        <dbReference type="EMBL" id="TFK78586.1"/>
    </source>
</evidence>
<dbReference type="InterPro" id="IPR048661">
    <property type="entry name" value="CPL1-like"/>
</dbReference>
<evidence type="ECO:0000259" key="2">
    <source>
        <dbReference type="Pfam" id="PF21671"/>
    </source>
</evidence>
<dbReference type="AlphaFoldDB" id="A0A5C3NM62"/>